<name>A0A061QNR0_9CHLO</name>
<feature type="region of interest" description="Disordered" evidence="10">
    <location>
        <begin position="210"/>
        <end position="256"/>
    </location>
</feature>
<feature type="domain" description="Transcription factor Iwr1" evidence="11">
    <location>
        <begin position="179"/>
        <end position="244"/>
    </location>
</feature>
<evidence type="ECO:0000256" key="6">
    <source>
        <dbReference type="ARBA" id="ARBA00022448"/>
    </source>
</evidence>
<evidence type="ECO:0000256" key="4">
    <source>
        <dbReference type="ARBA" id="ARBA00010218"/>
    </source>
</evidence>
<dbReference type="PANTHER" id="PTHR31196:SF2">
    <property type="entry name" value="RNA POLYMERASE II NUCLEAR LOCALIZATION PROTEIN SLC7A6OS-RELATED"/>
    <property type="match status" value="1"/>
</dbReference>
<evidence type="ECO:0000256" key="8">
    <source>
        <dbReference type="ARBA" id="ARBA00022927"/>
    </source>
</evidence>
<dbReference type="AlphaFoldDB" id="A0A061QNR0"/>
<evidence type="ECO:0000256" key="7">
    <source>
        <dbReference type="ARBA" id="ARBA00022490"/>
    </source>
</evidence>
<protein>
    <recommendedName>
        <fullName evidence="5">Probable RNA polymerase II nuclear localization protein SLC7A6OS</fullName>
    </recommendedName>
</protein>
<proteinExistence type="inferred from homology"/>
<evidence type="ECO:0000256" key="1">
    <source>
        <dbReference type="ARBA" id="ARBA00003202"/>
    </source>
</evidence>
<keyword evidence="6" id="KW-0813">Transport</keyword>
<evidence type="ECO:0000259" key="11">
    <source>
        <dbReference type="Pfam" id="PF08574"/>
    </source>
</evidence>
<dbReference type="EMBL" id="GBEZ01024737">
    <property type="protein sequence ID" value="JAC62282.1"/>
    <property type="molecule type" value="Transcribed_RNA"/>
</dbReference>
<dbReference type="InterPro" id="IPR040218">
    <property type="entry name" value="SLC7A6OS"/>
</dbReference>
<dbReference type="GO" id="GO:0005737">
    <property type="term" value="C:cytoplasm"/>
    <property type="evidence" value="ECO:0007669"/>
    <property type="project" value="UniProtKB-SubCell"/>
</dbReference>
<keyword evidence="8" id="KW-0653">Protein transport</keyword>
<gene>
    <name evidence="12" type="ORF">TSPGSL018_23778</name>
</gene>
<comment type="similarity">
    <text evidence="4">Belongs to the IWR1/SLC7A6OS family.</text>
</comment>
<feature type="non-terminal residue" evidence="12">
    <location>
        <position position="256"/>
    </location>
</feature>
<evidence type="ECO:0000256" key="2">
    <source>
        <dbReference type="ARBA" id="ARBA00004123"/>
    </source>
</evidence>
<evidence type="ECO:0000256" key="3">
    <source>
        <dbReference type="ARBA" id="ARBA00004496"/>
    </source>
</evidence>
<comment type="subcellular location">
    <subcellularLocation>
        <location evidence="3">Cytoplasm</location>
    </subcellularLocation>
    <subcellularLocation>
        <location evidence="2">Nucleus</location>
    </subcellularLocation>
</comment>
<dbReference type="Pfam" id="PF08574">
    <property type="entry name" value="Iwr1"/>
    <property type="match status" value="1"/>
</dbReference>
<dbReference type="PANTHER" id="PTHR31196">
    <property type="entry name" value="RNA POLYMERASE II NUCLEAR LOCALIZATION PROTEIN SLC7A6OS-RELATED"/>
    <property type="match status" value="1"/>
</dbReference>
<accession>A0A061QNR0</accession>
<comment type="function">
    <text evidence="1">Directs RNA polymerase II nuclear import.</text>
</comment>
<evidence type="ECO:0000256" key="5">
    <source>
        <dbReference type="ARBA" id="ARBA00017036"/>
    </source>
</evidence>
<keyword evidence="9" id="KW-0539">Nucleus</keyword>
<reference evidence="12" key="1">
    <citation type="submission" date="2014-05" db="EMBL/GenBank/DDBJ databases">
        <title>The transcriptome of the halophilic microalga Tetraselmis sp. GSL018 isolated from the Great Salt Lake, Utah.</title>
        <authorList>
            <person name="Jinkerson R.E."/>
            <person name="D'Adamo S."/>
            <person name="Posewitz M.C."/>
        </authorList>
    </citation>
    <scope>NUCLEOTIDE SEQUENCE</scope>
    <source>
        <strain evidence="12">GSL018</strain>
    </source>
</reference>
<evidence type="ECO:0000313" key="12">
    <source>
        <dbReference type="EMBL" id="JAC62282.1"/>
    </source>
</evidence>
<evidence type="ECO:0000256" key="9">
    <source>
        <dbReference type="ARBA" id="ARBA00023242"/>
    </source>
</evidence>
<evidence type="ECO:0000256" key="10">
    <source>
        <dbReference type="SAM" id="MobiDB-lite"/>
    </source>
</evidence>
<dbReference type="InterPro" id="IPR013883">
    <property type="entry name" value="TF_Iwr1_dom"/>
</dbReference>
<feature type="compositionally biased region" description="Acidic residues" evidence="10">
    <location>
        <begin position="226"/>
        <end position="256"/>
    </location>
</feature>
<keyword evidence="7" id="KW-0963">Cytoplasm</keyword>
<dbReference type="GO" id="GO:0005634">
    <property type="term" value="C:nucleus"/>
    <property type="evidence" value="ECO:0007669"/>
    <property type="project" value="UniProtKB-SubCell"/>
</dbReference>
<sequence>MATGIPDLLPGSCKPSVLRVKRRRSEINSEYIVLQAHSRVTEDLSEALSELDLLRETQCKRRRFRRVKELSVGDYNEPSVGFSLVEELYSCATNCKATRNVSSKRSLEGCQPGSQKYIGPDASGNSDGAQLPEYELVKRFKTRHASLAKDPLEEAFHVYEIQTVPADGSESLDPSAAGEDYVYDIYCLDGLDGGPEEEHGATPVVQVPRFMDEWTASADGPRSSFDSEDSNDEDFYANDYPDEEEDEEDEDGEDEE</sequence>
<dbReference type="GO" id="GO:0015031">
    <property type="term" value="P:protein transport"/>
    <property type="evidence" value="ECO:0007669"/>
    <property type="project" value="UniProtKB-KW"/>
</dbReference>
<organism evidence="12">
    <name type="scientific">Tetraselmis sp. GSL018</name>
    <dbReference type="NCBI Taxonomy" id="582737"/>
    <lineage>
        <taxon>Eukaryota</taxon>
        <taxon>Viridiplantae</taxon>
        <taxon>Chlorophyta</taxon>
        <taxon>core chlorophytes</taxon>
        <taxon>Chlorodendrophyceae</taxon>
        <taxon>Chlorodendrales</taxon>
        <taxon>Chlorodendraceae</taxon>
        <taxon>Tetraselmis</taxon>
    </lineage>
</organism>